<name>A0AAV1JF84_9NEOP</name>
<evidence type="ECO:0000313" key="1">
    <source>
        <dbReference type="EMBL" id="CAK1546694.1"/>
    </source>
</evidence>
<proteinExistence type="predicted"/>
<comment type="caution">
    <text evidence="1">The sequence shown here is derived from an EMBL/GenBank/DDBJ whole genome shotgun (WGS) entry which is preliminary data.</text>
</comment>
<sequence length="132" mass="14946">MEHLKSTIIHEKVHQTKNYSSKTITTHTAVHWSGVKWRGERSGRGAQTEGSNPIIIGLTRDDIRRILVPPSFSMTATKFFSYKYVTLHYGLRILNSAASTSLVTTDILLRYTQLQNVILKLIYNTCGAYPYG</sequence>
<reference evidence="1 2" key="1">
    <citation type="submission" date="2023-11" db="EMBL/GenBank/DDBJ databases">
        <authorList>
            <person name="Okamura Y."/>
        </authorList>
    </citation>
    <scope>NUCLEOTIDE SEQUENCE [LARGE SCALE GENOMIC DNA]</scope>
</reference>
<dbReference type="EMBL" id="CAVLEF010000008">
    <property type="protein sequence ID" value="CAK1546694.1"/>
    <property type="molecule type" value="Genomic_DNA"/>
</dbReference>
<gene>
    <name evidence="1" type="ORF">LNINA_LOCUS6231</name>
</gene>
<dbReference type="Proteomes" id="UP001497472">
    <property type="component" value="Unassembled WGS sequence"/>
</dbReference>
<evidence type="ECO:0000313" key="2">
    <source>
        <dbReference type="Proteomes" id="UP001497472"/>
    </source>
</evidence>
<protein>
    <submittedName>
        <fullName evidence="1">Uncharacterized protein</fullName>
    </submittedName>
</protein>
<accession>A0AAV1JF84</accession>
<organism evidence="1 2">
    <name type="scientific">Leptosia nina</name>
    <dbReference type="NCBI Taxonomy" id="320188"/>
    <lineage>
        <taxon>Eukaryota</taxon>
        <taxon>Metazoa</taxon>
        <taxon>Ecdysozoa</taxon>
        <taxon>Arthropoda</taxon>
        <taxon>Hexapoda</taxon>
        <taxon>Insecta</taxon>
        <taxon>Pterygota</taxon>
        <taxon>Neoptera</taxon>
        <taxon>Endopterygota</taxon>
        <taxon>Lepidoptera</taxon>
        <taxon>Glossata</taxon>
        <taxon>Ditrysia</taxon>
        <taxon>Papilionoidea</taxon>
        <taxon>Pieridae</taxon>
        <taxon>Pierinae</taxon>
        <taxon>Leptosia</taxon>
    </lineage>
</organism>
<keyword evidence="2" id="KW-1185">Reference proteome</keyword>
<dbReference type="AlphaFoldDB" id="A0AAV1JF84"/>